<keyword evidence="3 11" id="KW-0436">Ligase</keyword>
<organism evidence="14 15">
    <name type="scientific">Adhaeribacter soli</name>
    <dbReference type="NCBI Taxonomy" id="2607655"/>
    <lineage>
        <taxon>Bacteria</taxon>
        <taxon>Pseudomonadati</taxon>
        <taxon>Bacteroidota</taxon>
        <taxon>Cytophagia</taxon>
        <taxon>Cytophagales</taxon>
        <taxon>Hymenobacteraceae</taxon>
        <taxon>Adhaeribacter</taxon>
    </lineage>
</organism>
<comment type="function">
    <text evidence="11">Catalyzes the attachment of tyrosine to tRNA(Tyr) in a two-step reaction: tyrosine is first activated by ATP to form Tyr-AMP and then transferred to the acceptor end of tRNA(Tyr).</text>
</comment>
<evidence type="ECO:0000313" key="15">
    <source>
        <dbReference type="Proteomes" id="UP000326570"/>
    </source>
</evidence>
<dbReference type="InterPro" id="IPR024088">
    <property type="entry name" value="Tyr-tRNA-ligase_bac-type"/>
</dbReference>
<dbReference type="GO" id="GO:0006437">
    <property type="term" value="P:tyrosyl-tRNA aminoacylation"/>
    <property type="evidence" value="ECO:0007669"/>
    <property type="project" value="UniProtKB-UniRule"/>
</dbReference>
<evidence type="ECO:0000256" key="1">
    <source>
        <dbReference type="ARBA" id="ARBA00004496"/>
    </source>
</evidence>
<dbReference type="PANTHER" id="PTHR11766">
    <property type="entry name" value="TYROSYL-TRNA SYNTHETASE"/>
    <property type="match status" value="1"/>
</dbReference>
<keyword evidence="6 12" id="KW-0694">RNA-binding</keyword>
<comment type="caution">
    <text evidence="14">The sequence shown here is derived from an EMBL/GenBank/DDBJ whole genome shotgun (WGS) entry which is preliminary data.</text>
</comment>
<dbReference type="SUPFAM" id="SSF52374">
    <property type="entry name" value="Nucleotidylyl transferase"/>
    <property type="match status" value="1"/>
</dbReference>
<evidence type="ECO:0000313" key="14">
    <source>
        <dbReference type="EMBL" id="KAA9325268.1"/>
    </source>
</evidence>
<dbReference type="Gene3D" id="3.40.50.620">
    <property type="entry name" value="HUPs"/>
    <property type="match status" value="1"/>
</dbReference>
<evidence type="ECO:0000256" key="4">
    <source>
        <dbReference type="ARBA" id="ARBA00022741"/>
    </source>
</evidence>
<dbReference type="FunFam" id="3.40.50.620:FF:000008">
    <property type="entry name" value="Tyrosine--tRNA ligase"/>
    <property type="match status" value="1"/>
</dbReference>
<evidence type="ECO:0000256" key="7">
    <source>
        <dbReference type="ARBA" id="ARBA00022917"/>
    </source>
</evidence>
<protein>
    <recommendedName>
        <fullName evidence="11">Tyrosine--tRNA ligase</fullName>
        <ecNumber evidence="11">6.1.1.1</ecNumber>
    </recommendedName>
    <alternativeName>
        <fullName evidence="11">Tyrosyl-tRNA synthetase</fullName>
        <shortName evidence="11">TyrRS</shortName>
    </alternativeName>
</protein>
<keyword evidence="4 11" id="KW-0547">Nucleotide-binding</keyword>
<reference evidence="14 15" key="1">
    <citation type="submission" date="2019-09" db="EMBL/GenBank/DDBJ databases">
        <title>Genome sequence of Adhaeribacter sp. M2.</title>
        <authorList>
            <person name="Srinivasan S."/>
        </authorList>
    </citation>
    <scope>NUCLEOTIDE SEQUENCE [LARGE SCALE GENOMIC DNA]</scope>
    <source>
        <strain evidence="14 15">M2</strain>
    </source>
</reference>
<keyword evidence="15" id="KW-1185">Reference proteome</keyword>
<feature type="domain" description="Tyrosine--tRNA ligase SYY-like C-terminal" evidence="13">
    <location>
        <begin position="347"/>
        <end position="431"/>
    </location>
</feature>
<keyword evidence="7 11" id="KW-0648">Protein biosynthesis</keyword>
<dbReference type="FunFam" id="1.10.240.10:FF:000001">
    <property type="entry name" value="Tyrosine--tRNA ligase"/>
    <property type="match status" value="1"/>
</dbReference>
<dbReference type="PANTHER" id="PTHR11766:SF0">
    <property type="entry name" value="TYROSINE--TRNA LIGASE, MITOCHONDRIAL"/>
    <property type="match status" value="1"/>
</dbReference>
<dbReference type="EC" id="6.1.1.1" evidence="11"/>
<comment type="subcellular location">
    <subcellularLocation>
        <location evidence="1 11">Cytoplasm</location>
    </subcellularLocation>
</comment>
<dbReference type="EMBL" id="VTWT01000013">
    <property type="protein sequence ID" value="KAA9325268.1"/>
    <property type="molecule type" value="Genomic_DNA"/>
</dbReference>
<feature type="short sequence motif" description="'HIGH' region" evidence="11">
    <location>
        <begin position="37"/>
        <end position="46"/>
    </location>
</feature>
<feature type="binding site" evidence="11">
    <location>
        <position position="175"/>
    </location>
    <ligand>
        <name>L-tyrosine</name>
        <dbReference type="ChEBI" id="CHEBI:58315"/>
    </ligand>
</feature>
<feature type="binding site" evidence="11">
    <location>
        <position position="179"/>
    </location>
    <ligand>
        <name>L-tyrosine</name>
        <dbReference type="ChEBI" id="CHEBI:58315"/>
    </ligand>
</feature>
<dbReference type="SUPFAM" id="SSF55174">
    <property type="entry name" value="Alpha-L RNA-binding motif"/>
    <property type="match status" value="1"/>
</dbReference>
<dbReference type="InterPro" id="IPR036986">
    <property type="entry name" value="S4_RNA-bd_sf"/>
</dbReference>
<feature type="binding site" evidence="11">
    <location>
        <position position="238"/>
    </location>
    <ligand>
        <name>ATP</name>
        <dbReference type="ChEBI" id="CHEBI:30616"/>
    </ligand>
</feature>
<dbReference type="GO" id="GO:0005829">
    <property type="term" value="C:cytosol"/>
    <property type="evidence" value="ECO:0007669"/>
    <property type="project" value="TreeGrafter"/>
</dbReference>
<dbReference type="Pfam" id="PF22421">
    <property type="entry name" value="SYY_C-terminal"/>
    <property type="match status" value="1"/>
</dbReference>
<dbReference type="GO" id="GO:0042803">
    <property type="term" value="F:protein homodimerization activity"/>
    <property type="evidence" value="ECO:0007669"/>
    <property type="project" value="UniProtKB-ARBA"/>
</dbReference>
<feature type="short sequence motif" description="'KMSKS' region" evidence="11">
    <location>
        <begin position="235"/>
        <end position="239"/>
    </location>
</feature>
<proteinExistence type="inferred from homology"/>
<dbReference type="Gene3D" id="1.10.240.10">
    <property type="entry name" value="Tyrosyl-Transfer RNA Synthetase"/>
    <property type="match status" value="1"/>
</dbReference>
<keyword evidence="8 11" id="KW-0030">Aminoacyl-tRNA synthetase</keyword>
<dbReference type="InterPro" id="IPR014729">
    <property type="entry name" value="Rossmann-like_a/b/a_fold"/>
</dbReference>
<feature type="binding site" evidence="11">
    <location>
        <position position="32"/>
    </location>
    <ligand>
        <name>L-tyrosine</name>
        <dbReference type="ChEBI" id="CHEBI:58315"/>
    </ligand>
</feature>
<comment type="catalytic activity">
    <reaction evidence="9 11">
        <text>tRNA(Tyr) + L-tyrosine + ATP = L-tyrosyl-tRNA(Tyr) + AMP + diphosphate + H(+)</text>
        <dbReference type="Rhea" id="RHEA:10220"/>
        <dbReference type="Rhea" id="RHEA-COMP:9706"/>
        <dbReference type="Rhea" id="RHEA-COMP:9707"/>
        <dbReference type="ChEBI" id="CHEBI:15378"/>
        <dbReference type="ChEBI" id="CHEBI:30616"/>
        <dbReference type="ChEBI" id="CHEBI:33019"/>
        <dbReference type="ChEBI" id="CHEBI:58315"/>
        <dbReference type="ChEBI" id="CHEBI:78442"/>
        <dbReference type="ChEBI" id="CHEBI:78536"/>
        <dbReference type="ChEBI" id="CHEBI:456215"/>
        <dbReference type="EC" id="6.1.1.1"/>
    </reaction>
</comment>
<keyword evidence="5 11" id="KW-0067">ATP-binding</keyword>
<comment type="similarity">
    <text evidence="10 11">Belongs to the class-I aminoacyl-tRNA synthetase family. TyrS type 1 subfamily.</text>
</comment>
<accession>A0A5N1IIM4</accession>
<dbReference type="Proteomes" id="UP000326570">
    <property type="component" value="Unassembled WGS sequence"/>
</dbReference>
<evidence type="ECO:0000256" key="6">
    <source>
        <dbReference type="ARBA" id="ARBA00022884"/>
    </source>
</evidence>
<evidence type="ECO:0000256" key="12">
    <source>
        <dbReference type="PROSITE-ProRule" id="PRU00182"/>
    </source>
</evidence>
<evidence type="ECO:0000256" key="8">
    <source>
        <dbReference type="ARBA" id="ARBA00023146"/>
    </source>
</evidence>
<dbReference type="PROSITE" id="PS50889">
    <property type="entry name" value="S4"/>
    <property type="match status" value="1"/>
</dbReference>
<dbReference type="InterPro" id="IPR024107">
    <property type="entry name" value="Tyr-tRNA-ligase_bac_1"/>
</dbReference>
<dbReference type="NCBIfam" id="TIGR00234">
    <property type="entry name" value="tyrS"/>
    <property type="match status" value="1"/>
</dbReference>
<evidence type="ECO:0000256" key="9">
    <source>
        <dbReference type="ARBA" id="ARBA00048248"/>
    </source>
</evidence>
<dbReference type="HAMAP" id="MF_02006">
    <property type="entry name" value="Tyr_tRNA_synth_type1"/>
    <property type="match status" value="1"/>
</dbReference>
<evidence type="ECO:0000256" key="5">
    <source>
        <dbReference type="ARBA" id="ARBA00022840"/>
    </source>
</evidence>
<sequence>MNLIDELKWRGMFFDAMPGTDDLLKNEMVTGYIGFDPTASSLHIGNLATIMLLVHLQRAGHKPMALVGGATGMIGDPSGKAAERSFLSEDALRANQDGIRKQLEKFLDFNAGANSAEMVNNYDWFKDFSFLGFLRDVGKHMTVNYMMAKDSVKKRITASEEEGPASGLSYTEFTYQLLQGYDFFHLYKTKGVKLQMGASDQWGNITTGTELIRRMDGGKAFALIGNLVTKSDGTKFGKSEGGNIWLDASMTSPYKFYQFWLNLSDEEAEKLIKVYTLLPQEEIERLTAEHKQAPNLRILQKALAEDVTIRVHSAEDYRAAVEASEVLFGKGTLDTLKRLPEDMLLAVFEGVPQIAVSRADYEATPTVSDLLAASTNGIIFKSKGEAKRMIADNGVSINKEKVQNSEEPLAFELLQNKYLVVQKGKKNYFLIAVN</sequence>
<dbReference type="PRINTS" id="PR01040">
    <property type="entry name" value="TRNASYNTHTYR"/>
</dbReference>
<dbReference type="InterPro" id="IPR054608">
    <property type="entry name" value="SYY-like_C"/>
</dbReference>
<dbReference type="Gene3D" id="3.10.290.10">
    <property type="entry name" value="RNA-binding S4 domain"/>
    <property type="match status" value="1"/>
</dbReference>
<evidence type="ECO:0000256" key="2">
    <source>
        <dbReference type="ARBA" id="ARBA00022490"/>
    </source>
</evidence>
<dbReference type="GO" id="GO:0004831">
    <property type="term" value="F:tyrosine-tRNA ligase activity"/>
    <property type="evidence" value="ECO:0007669"/>
    <property type="project" value="UniProtKB-UniRule"/>
</dbReference>
<evidence type="ECO:0000259" key="13">
    <source>
        <dbReference type="Pfam" id="PF22421"/>
    </source>
</evidence>
<evidence type="ECO:0000256" key="11">
    <source>
        <dbReference type="HAMAP-Rule" id="MF_02006"/>
    </source>
</evidence>
<dbReference type="CDD" id="cd00805">
    <property type="entry name" value="TyrRS_core"/>
    <property type="match status" value="1"/>
</dbReference>
<name>A0A5N1IIM4_9BACT</name>
<dbReference type="GO" id="GO:0005524">
    <property type="term" value="F:ATP binding"/>
    <property type="evidence" value="ECO:0007669"/>
    <property type="project" value="UniProtKB-UniRule"/>
</dbReference>
<dbReference type="GO" id="GO:0003723">
    <property type="term" value="F:RNA binding"/>
    <property type="evidence" value="ECO:0007669"/>
    <property type="project" value="UniProtKB-KW"/>
</dbReference>
<comment type="subunit">
    <text evidence="11">Homodimer.</text>
</comment>
<dbReference type="InterPro" id="IPR002305">
    <property type="entry name" value="aa-tRNA-synth_Ic"/>
</dbReference>
<dbReference type="AlphaFoldDB" id="A0A5N1IIM4"/>
<keyword evidence="2 11" id="KW-0963">Cytoplasm</keyword>
<dbReference type="Pfam" id="PF00579">
    <property type="entry name" value="tRNA-synt_1b"/>
    <property type="match status" value="1"/>
</dbReference>
<evidence type="ECO:0000256" key="10">
    <source>
        <dbReference type="ARBA" id="ARBA00060965"/>
    </source>
</evidence>
<evidence type="ECO:0000256" key="3">
    <source>
        <dbReference type="ARBA" id="ARBA00022598"/>
    </source>
</evidence>
<dbReference type="InterPro" id="IPR002307">
    <property type="entry name" value="Tyr-tRNA-ligase"/>
</dbReference>
<gene>
    <name evidence="11" type="primary">tyrS</name>
    <name evidence="14" type="ORF">F0P94_18660</name>
</gene>